<dbReference type="Proteomes" id="UP000694565">
    <property type="component" value="Unplaced"/>
</dbReference>
<reference evidence="2" key="1">
    <citation type="submission" date="2025-08" db="UniProtKB">
        <authorList>
            <consortium name="Ensembl"/>
        </authorList>
    </citation>
    <scope>IDENTIFICATION</scope>
</reference>
<reference evidence="2" key="2">
    <citation type="submission" date="2025-09" db="UniProtKB">
        <authorList>
            <consortium name="Ensembl"/>
        </authorList>
    </citation>
    <scope>IDENTIFICATION</scope>
</reference>
<protein>
    <submittedName>
        <fullName evidence="2">Uncharacterized protein</fullName>
    </submittedName>
</protein>
<keyword evidence="3" id="KW-1185">Reference proteome</keyword>
<feature type="region of interest" description="Disordered" evidence="1">
    <location>
        <begin position="1"/>
        <end position="27"/>
    </location>
</feature>
<evidence type="ECO:0000256" key="1">
    <source>
        <dbReference type="SAM" id="MobiDB-lite"/>
    </source>
</evidence>
<name>A0A8C2X798_CYCLU</name>
<dbReference type="AlphaFoldDB" id="A0A8C2X798"/>
<dbReference type="Ensembl" id="ENSCLMT00005015416.1">
    <property type="protein sequence ID" value="ENSCLMP00005014462.1"/>
    <property type="gene ID" value="ENSCLMG00005007645.1"/>
</dbReference>
<organism evidence="2 3">
    <name type="scientific">Cyclopterus lumpus</name>
    <name type="common">Lumpsucker</name>
    <dbReference type="NCBI Taxonomy" id="8103"/>
    <lineage>
        <taxon>Eukaryota</taxon>
        <taxon>Metazoa</taxon>
        <taxon>Chordata</taxon>
        <taxon>Craniata</taxon>
        <taxon>Vertebrata</taxon>
        <taxon>Euteleostomi</taxon>
        <taxon>Actinopterygii</taxon>
        <taxon>Neopterygii</taxon>
        <taxon>Teleostei</taxon>
        <taxon>Neoteleostei</taxon>
        <taxon>Acanthomorphata</taxon>
        <taxon>Eupercaria</taxon>
        <taxon>Perciformes</taxon>
        <taxon>Cottioidei</taxon>
        <taxon>Cottales</taxon>
        <taxon>Cyclopteridae</taxon>
        <taxon>Cyclopterus</taxon>
    </lineage>
</organism>
<evidence type="ECO:0000313" key="2">
    <source>
        <dbReference type="Ensembl" id="ENSCLMP00005014462.1"/>
    </source>
</evidence>
<sequence length="101" mass="11716">MCTKSVRSYPPLSVGVRPNSVQRPTDMSRELRTVTTAARARPHLDFTMSILPAGRKEEEEEDTTVRIINYRSLQHKRTHTRKSFLNTFCGSPRKNRDKHSF</sequence>
<evidence type="ECO:0000313" key="3">
    <source>
        <dbReference type="Proteomes" id="UP000694565"/>
    </source>
</evidence>
<dbReference type="GeneTree" id="ENSGT01030000234856"/>
<proteinExistence type="predicted"/>
<accession>A0A8C2X798</accession>